<dbReference type="PANTHER" id="PTHR30509:SF9">
    <property type="entry name" value="MULTIDRUG RESISTANCE PROTEIN MDTO"/>
    <property type="match status" value="1"/>
</dbReference>
<evidence type="ECO:0000256" key="2">
    <source>
        <dbReference type="ARBA" id="ARBA00022475"/>
    </source>
</evidence>
<evidence type="ECO:0000256" key="1">
    <source>
        <dbReference type="ARBA" id="ARBA00004651"/>
    </source>
</evidence>
<feature type="transmembrane region" description="Helical" evidence="7">
    <location>
        <begin position="49"/>
        <end position="70"/>
    </location>
</feature>
<gene>
    <name evidence="9" type="ORF">GCM10007901_02460</name>
</gene>
<sequence length="374" mass="40485">MGALVFTAGMFVSIWLRRFGPMARRVGSLIALPFVTLLTVPYIPPKQPGPVPVLLLPIVVGLLALFWVNLMHALAQALRLLPRVGHAAFVAAPTPESSLRPIASTRMAIQMAVALLLSFAVGYAAFPQHWSWIVLTAFIVNSGNRGRLDVAHKSVLRVLGAAVGTLIALVLGVHLGLDEHTIVILILTAIFLGVWLRPLGYGWWALFVTVALALLQDLVGVPAARMLWPRLEEIVIGAIIGVAAGWFVLPVRSTGVLRRRIADALAALSTALDRQQPAGNTDAFFAALHAVEQVAPPFRATRHIAQRVRPERSADWIEALLSCREPGGKLIEQGQAPPSVHRALAHARRSMREPVQILPALQQLHACLHDASGR</sequence>
<evidence type="ECO:0000256" key="6">
    <source>
        <dbReference type="ARBA" id="ARBA00043993"/>
    </source>
</evidence>
<comment type="subcellular location">
    <subcellularLocation>
        <location evidence="1">Cell membrane</location>
        <topology evidence="1">Multi-pass membrane protein</topology>
    </subcellularLocation>
</comment>
<evidence type="ECO:0000256" key="5">
    <source>
        <dbReference type="ARBA" id="ARBA00023136"/>
    </source>
</evidence>
<dbReference type="PANTHER" id="PTHR30509">
    <property type="entry name" value="P-HYDROXYBENZOIC ACID EFFLUX PUMP SUBUNIT-RELATED"/>
    <property type="match status" value="1"/>
</dbReference>
<evidence type="ECO:0000313" key="9">
    <source>
        <dbReference type="EMBL" id="GLQ91296.1"/>
    </source>
</evidence>
<evidence type="ECO:0000256" key="4">
    <source>
        <dbReference type="ARBA" id="ARBA00022989"/>
    </source>
</evidence>
<keyword evidence="10" id="KW-1185">Reference proteome</keyword>
<organism evidence="9 10">
    <name type="scientific">Dyella acidisoli</name>
    <dbReference type="NCBI Taxonomy" id="1867834"/>
    <lineage>
        <taxon>Bacteria</taxon>
        <taxon>Pseudomonadati</taxon>
        <taxon>Pseudomonadota</taxon>
        <taxon>Gammaproteobacteria</taxon>
        <taxon>Lysobacterales</taxon>
        <taxon>Rhodanobacteraceae</taxon>
        <taxon>Dyella</taxon>
    </lineage>
</organism>
<feature type="domain" description="Integral membrane bound transporter" evidence="8">
    <location>
        <begin position="119"/>
        <end position="243"/>
    </location>
</feature>
<keyword evidence="4 7" id="KW-1133">Transmembrane helix</keyword>
<feature type="transmembrane region" description="Helical" evidence="7">
    <location>
        <begin position="180"/>
        <end position="196"/>
    </location>
</feature>
<comment type="similarity">
    <text evidence="6">Belongs to the YccS/YhfK family.</text>
</comment>
<comment type="caution">
    <text evidence="9">The sequence shown here is derived from an EMBL/GenBank/DDBJ whole genome shotgun (WGS) entry which is preliminary data.</text>
</comment>
<reference evidence="10" key="1">
    <citation type="journal article" date="2019" name="Int. J. Syst. Evol. Microbiol.">
        <title>The Global Catalogue of Microorganisms (GCM) 10K type strain sequencing project: providing services to taxonomists for standard genome sequencing and annotation.</title>
        <authorList>
            <consortium name="The Broad Institute Genomics Platform"/>
            <consortium name="The Broad Institute Genome Sequencing Center for Infectious Disease"/>
            <person name="Wu L."/>
            <person name="Ma J."/>
        </authorList>
    </citation>
    <scope>NUCLEOTIDE SEQUENCE [LARGE SCALE GENOMIC DNA]</scope>
    <source>
        <strain evidence="10">NBRC 111980</strain>
    </source>
</reference>
<feature type="transmembrane region" description="Helical" evidence="7">
    <location>
        <begin position="107"/>
        <end position="126"/>
    </location>
</feature>
<feature type="transmembrane region" description="Helical" evidence="7">
    <location>
        <begin position="234"/>
        <end position="251"/>
    </location>
</feature>
<keyword evidence="3 7" id="KW-0812">Transmembrane</keyword>
<protein>
    <recommendedName>
        <fullName evidence="8">Integral membrane bound transporter domain-containing protein</fullName>
    </recommendedName>
</protein>
<evidence type="ECO:0000259" key="8">
    <source>
        <dbReference type="Pfam" id="PF13515"/>
    </source>
</evidence>
<evidence type="ECO:0000256" key="7">
    <source>
        <dbReference type="SAM" id="Phobius"/>
    </source>
</evidence>
<dbReference type="Pfam" id="PF13515">
    <property type="entry name" value="FUSC_2"/>
    <property type="match status" value="1"/>
</dbReference>
<evidence type="ECO:0000256" key="3">
    <source>
        <dbReference type="ARBA" id="ARBA00022692"/>
    </source>
</evidence>
<evidence type="ECO:0000313" key="10">
    <source>
        <dbReference type="Proteomes" id="UP001156670"/>
    </source>
</evidence>
<feature type="transmembrane region" description="Helical" evidence="7">
    <location>
        <begin position="26"/>
        <end position="43"/>
    </location>
</feature>
<dbReference type="EMBL" id="BSOB01000004">
    <property type="protein sequence ID" value="GLQ91296.1"/>
    <property type="molecule type" value="Genomic_DNA"/>
</dbReference>
<proteinExistence type="inferred from homology"/>
<name>A0ABQ5XL30_9GAMM</name>
<accession>A0ABQ5XL30</accession>
<keyword evidence="2" id="KW-1003">Cell membrane</keyword>
<dbReference type="InterPro" id="IPR049453">
    <property type="entry name" value="Memb_transporter_dom"/>
</dbReference>
<dbReference type="Proteomes" id="UP001156670">
    <property type="component" value="Unassembled WGS sequence"/>
</dbReference>
<keyword evidence="5 7" id="KW-0472">Membrane</keyword>
<feature type="transmembrane region" description="Helical" evidence="7">
    <location>
        <begin position="155"/>
        <end position="174"/>
    </location>
</feature>